<protein>
    <recommendedName>
        <fullName evidence="8">Membrane transport protein MMPL domain-containing protein</fullName>
    </recommendedName>
</protein>
<dbReference type="GO" id="GO:0005886">
    <property type="term" value="C:plasma membrane"/>
    <property type="evidence" value="ECO:0007669"/>
    <property type="project" value="UniProtKB-SubCell"/>
</dbReference>
<comment type="similarity">
    <text evidence="2">Belongs to the resistance-nodulation-cell division (RND) (TC 2.A.6) family. MmpL subfamily.</text>
</comment>
<name>A0A4R5C258_9ACTN</name>
<proteinExistence type="inferred from homology"/>
<dbReference type="Gene3D" id="1.20.1640.10">
    <property type="entry name" value="Multidrug efflux transporter AcrB transmembrane domain"/>
    <property type="match status" value="1"/>
</dbReference>
<dbReference type="EMBL" id="SMKU01000027">
    <property type="protein sequence ID" value="TDD93698.1"/>
    <property type="molecule type" value="Genomic_DNA"/>
</dbReference>
<evidence type="ECO:0000313" key="10">
    <source>
        <dbReference type="Proteomes" id="UP000294513"/>
    </source>
</evidence>
<dbReference type="InterPro" id="IPR004869">
    <property type="entry name" value="MMPL_dom"/>
</dbReference>
<evidence type="ECO:0000256" key="4">
    <source>
        <dbReference type="ARBA" id="ARBA00022692"/>
    </source>
</evidence>
<dbReference type="InterPro" id="IPR050545">
    <property type="entry name" value="Mycobact_MmpL"/>
</dbReference>
<keyword evidence="6 7" id="KW-0472">Membrane</keyword>
<evidence type="ECO:0000256" key="1">
    <source>
        <dbReference type="ARBA" id="ARBA00004651"/>
    </source>
</evidence>
<dbReference type="OrthoDB" id="7051771at2"/>
<dbReference type="Proteomes" id="UP000294513">
    <property type="component" value="Unassembled WGS sequence"/>
</dbReference>
<evidence type="ECO:0000259" key="8">
    <source>
        <dbReference type="Pfam" id="PF03176"/>
    </source>
</evidence>
<evidence type="ECO:0000256" key="2">
    <source>
        <dbReference type="ARBA" id="ARBA00010157"/>
    </source>
</evidence>
<dbReference type="SUPFAM" id="SSF82866">
    <property type="entry name" value="Multidrug efflux transporter AcrB transmembrane domain"/>
    <property type="match status" value="1"/>
</dbReference>
<feature type="domain" description="Membrane transport protein MMPL" evidence="8">
    <location>
        <begin position="2"/>
        <end position="63"/>
    </location>
</feature>
<organism evidence="9 10">
    <name type="scientific">Actinomadura rubrisoli</name>
    <dbReference type="NCBI Taxonomy" id="2530368"/>
    <lineage>
        <taxon>Bacteria</taxon>
        <taxon>Bacillati</taxon>
        <taxon>Actinomycetota</taxon>
        <taxon>Actinomycetes</taxon>
        <taxon>Streptosporangiales</taxon>
        <taxon>Thermomonosporaceae</taxon>
        <taxon>Actinomadura</taxon>
    </lineage>
</organism>
<accession>A0A4R5C258</accession>
<evidence type="ECO:0000256" key="6">
    <source>
        <dbReference type="ARBA" id="ARBA00023136"/>
    </source>
</evidence>
<keyword evidence="10" id="KW-1185">Reference proteome</keyword>
<dbReference type="PANTHER" id="PTHR33406">
    <property type="entry name" value="MEMBRANE PROTEIN MJ1562-RELATED"/>
    <property type="match status" value="1"/>
</dbReference>
<evidence type="ECO:0000256" key="5">
    <source>
        <dbReference type="ARBA" id="ARBA00022989"/>
    </source>
</evidence>
<evidence type="ECO:0000313" key="9">
    <source>
        <dbReference type="EMBL" id="TDD93698.1"/>
    </source>
</evidence>
<reference evidence="9 10" key="1">
    <citation type="submission" date="2019-03" db="EMBL/GenBank/DDBJ databases">
        <title>Draft genome sequences of novel Actinobacteria.</title>
        <authorList>
            <person name="Sahin N."/>
            <person name="Ay H."/>
            <person name="Saygin H."/>
        </authorList>
    </citation>
    <scope>NUCLEOTIDE SEQUENCE [LARGE SCALE GENOMIC DNA]</scope>
    <source>
        <strain evidence="9 10">H3C3</strain>
    </source>
</reference>
<comment type="subcellular location">
    <subcellularLocation>
        <location evidence="1">Cell membrane</location>
        <topology evidence="1">Multi-pass membrane protein</topology>
    </subcellularLocation>
</comment>
<comment type="caution">
    <text evidence="9">The sequence shown here is derived from an EMBL/GenBank/DDBJ whole genome shotgun (WGS) entry which is preliminary data.</text>
</comment>
<keyword evidence="4 7" id="KW-0812">Transmembrane</keyword>
<keyword evidence="3" id="KW-1003">Cell membrane</keyword>
<keyword evidence="5 7" id="KW-1133">Transmembrane helix</keyword>
<evidence type="ECO:0000256" key="3">
    <source>
        <dbReference type="ARBA" id="ARBA00022475"/>
    </source>
</evidence>
<sequence>MTLTAAVLVVTFAALLTAARQELRRLGFLVATAVILDVSLIRLVLVPALMRLLGRWNRWLPGRSGKGTRRHCQD</sequence>
<dbReference type="Pfam" id="PF03176">
    <property type="entry name" value="MMPL"/>
    <property type="match status" value="1"/>
</dbReference>
<feature type="transmembrane region" description="Helical" evidence="7">
    <location>
        <begin position="28"/>
        <end position="53"/>
    </location>
</feature>
<dbReference type="RefSeq" id="WP_131890786.1">
    <property type="nucleotide sequence ID" value="NZ_SMKU01000027.1"/>
</dbReference>
<gene>
    <name evidence="9" type="ORF">E1298_08575</name>
</gene>
<evidence type="ECO:0000256" key="7">
    <source>
        <dbReference type="SAM" id="Phobius"/>
    </source>
</evidence>
<dbReference type="PANTHER" id="PTHR33406:SF6">
    <property type="entry name" value="MEMBRANE PROTEIN YDGH-RELATED"/>
    <property type="match status" value="1"/>
</dbReference>
<dbReference type="AlphaFoldDB" id="A0A4R5C258"/>